<protein>
    <submittedName>
        <fullName evidence="1">Uncharacterized protein</fullName>
    </submittedName>
</protein>
<accession>A0A4Y2EEH9</accession>
<organism evidence="1 2">
    <name type="scientific">Araneus ventricosus</name>
    <name type="common">Orbweaver spider</name>
    <name type="synonym">Epeira ventricosa</name>
    <dbReference type="NCBI Taxonomy" id="182803"/>
    <lineage>
        <taxon>Eukaryota</taxon>
        <taxon>Metazoa</taxon>
        <taxon>Ecdysozoa</taxon>
        <taxon>Arthropoda</taxon>
        <taxon>Chelicerata</taxon>
        <taxon>Arachnida</taxon>
        <taxon>Araneae</taxon>
        <taxon>Araneomorphae</taxon>
        <taxon>Entelegynae</taxon>
        <taxon>Araneoidea</taxon>
        <taxon>Araneidae</taxon>
        <taxon>Araneus</taxon>
    </lineage>
</organism>
<evidence type="ECO:0000313" key="1">
    <source>
        <dbReference type="EMBL" id="GBM26686.1"/>
    </source>
</evidence>
<gene>
    <name evidence="1" type="ORF">AVEN_124981_1</name>
</gene>
<comment type="caution">
    <text evidence="1">The sequence shown here is derived from an EMBL/GenBank/DDBJ whole genome shotgun (WGS) entry which is preliminary data.</text>
</comment>
<sequence length="125" mass="14492">MSPTKAFRKNGELSLQIASKCSFFVNNSGFAADIWQLLFPALLTLHPFSFYQTSLFSFSRTLLIKSFIFSRVLQNLFLFPFQEKDTEDEKIAERNLISSRIQLLQVCDALIREEIERESEFLPSV</sequence>
<name>A0A4Y2EEH9_ARAVE</name>
<dbReference type="Proteomes" id="UP000499080">
    <property type="component" value="Unassembled WGS sequence"/>
</dbReference>
<dbReference type="EMBL" id="BGPR01000567">
    <property type="protein sequence ID" value="GBM26686.1"/>
    <property type="molecule type" value="Genomic_DNA"/>
</dbReference>
<dbReference type="AlphaFoldDB" id="A0A4Y2EEH9"/>
<evidence type="ECO:0000313" key="2">
    <source>
        <dbReference type="Proteomes" id="UP000499080"/>
    </source>
</evidence>
<reference evidence="1 2" key="1">
    <citation type="journal article" date="2019" name="Sci. Rep.">
        <title>Orb-weaving spider Araneus ventricosus genome elucidates the spidroin gene catalogue.</title>
        <authorList>
            <person name="Kono N."/>
            <person name="Nakamura H."/>
            <person name="Ohtoshi R."/>
            <person name="Moran D.A.P."/>
            <person name="Shinohara A."/>
            <person name="Yoshida Y."/>
            <person name="Fujiwara M."/>
            <person name="Mori M."/>
            <person name="Tomita M."/>
            <person name="Arakawa K."/>
        </authorList>
    </citation>
    <scope>NUCLEOTIDE SEQUENCE [LARGE SCALE GENOMIC DNA]</scope>
</reference>
<keyword evidence="2" id="KW-1185">Reference proteome</keyword>
<proteinExistence type="predicted"/>